<comment type="caution">
    <text evidence="3">The sequence shown here is derived from an EMBL/GenBank/DDBJ whole genome shotgun (WGS) entry which is preliminary data.</text>
</comment>
<dbReference type="EMBL" id="JABBYC010000006">
    <property type="protein sequence ID" value="MBL0885786.1"/>
    <property type="molecule type" value="Genomic_DNA"/>
</dbReference>
<feature type="signal peptide" evidence="1">
    <location>
        <begin position="1"/>
        <end position="23"/>
    </location>
</feature>
<evidence type="ECO:0000313" key="3">
    <source>
        <dbReference type="EMBL" id="MBL0885786.1"/>
    </source>
</evidence>
<dbReference type="Pfam" id="PF26366">
    <property type="entry name" value="DUF8094"/>
    <property type="match status" value="1"/>
</dbReference>
<evidence type="ECO:0000259" key="2">
    <source>
        <dbReference type="Pfam" id="PF26366"/>
    </source>
</evidence>
<organism evidence="3 4">
    <name type="scientific">Myceligenerans indicum</name>
    <dbReference type="NCBI Taxonomy" id="2593663"/>
    <lineage>
        <taxon>Bacteria</taxon>
        <taxon>Bacillati</taxon>
        <taxon>Actinomycetota</taxon>
        <taxon>Actinomycetes</taxon>
        <taxon>Micrococcales</taxon>
        <taxon>Promicromonosporaceae</taxon>
        <taxon>Myceligenerans</taxon>
    </lineage>
</organism>
<evidence type="ECO:0000256" key="1">
    <source>
        <dbReference type="SAM" id="SignalP"/>
    </source>
</evidence>
<dbReference type="RefSeq" id="WP_201845632.1">
    <property type="nucleotide sequence ID" value="NZ_JABBYC010000006.1"/>
</dbReference>
<dbReference type="Proteomes" id="UP000675409">
    <property type="component" value="Unassembled WGS sequence"/>
</dbReference>
<protein>
    <recommendedName>
        <fullName evidence="2">DUF8094 domain-containing protein</fullName>
    </recommendedName>
</protein>
<gene>
    <name evidence="3" type="ORF">HGK34_05775</name>
</gene>
<dbReference type="InterPro" id="IPR018247">
    <property type="entry name" value="EF_Hand_1_Ca_BS"/>
</dbReference>
<sequence>MIGVPRAAAGAVAMLLCATVAGCAPGLPAPDPGAAAAGAAVTQEQEEKIIGRVAAAVEEATAGRKTAVLDDRVSGPAKALRTSQIEVAGNLDSDKQVTNLPMTMQAVLLPSEPGWPRTSLAVSTRQEDRAAPVLYAFEQRSPRSNNKLWAWVKLLRNETLPRFAPTETGAETVAPDDGETLVMSPREAVAAYADVLSEGSDSSSSGKVEDDEFRDLMREQESAQEKSDGWKDADGRYSFGATADEDSGVRAMRVLDGGAIVLGALDSSQLIKLQKCARIEKDSLTDTQRALLGEQQESNVLRTTYLDVVALYVPPAGSADRTRLVGVEHVAVDVDSAGDMSDCG</sequence>
<name>A0ABS1LHS9_9MICO</name>
<evidence type="ECO:0000313" key="4">
    <source>
        <dbReference type="Proteomes" id="UP000675409"/>
    </source>
</evidence>
<dbReference type="InterPro" id="IPR058407">
    <property type="entry name" value="DUF8094"/>
</dbReference>
<proteinExistence type="predicted"/>
<keyword evidence="4" id="KW-1185">Reference proteome</keyword>
<keyword evidence="1" id="KW-0732">Signal</keyword>
<accession>A0ABS1LHS9</accession>
<dbReference type="PROSITE" id="PS00018">
    <property type="entry name" value="EF_HAND_1"/>
    <property type="match status" value="1"/>
</dbReference>
<feature type="chain" id="PRO_5046070366" description="DUF8094 domain-containing protein" evidence="1">
    <location>
        <begin position="24"/>
        <end position="344"/>
    </location>
</feature>
<feature type="domain" description="DUF8094" evidence="2">
    <location>
        <begin position="40"/>
        <end position="329"/>
    </location>
</feature>
<reference evidence="3 4" key="1">
    <citation type="journal article" date="2021" name="Arch. Microbiol.">
        <title>Myceligenerans indicum sp. nov., an actinobacterium isolated from mangrove sediment of Sundarbans, India.</title>
        <authorList>
            <person name="Asha K."/>
            <person name="Bhadury P."/>
        </authorList>
    </citation>
    <scope>NUCLEOTIDE SEQUENCE [LARGE SCALE GENOMIC DNA]</scope>
    <source>
        <strain evidence="3 4">I2</strain>
    </source>
</reference>
<dbReference type="PROSITE" id="PS51257">
    <property type="entry name" value="PROKAR_LIPOPROTEIN"/>
    <property type="match status" value="1"/>
</dbReference>